<feature type="region of interest" description="Disordered" evidence="1">
    <location>
        <begin position="147"/>
        <end position="166"/>
    </location>
</feature>
<accession>A0A927BP25</accession>
<feature type="compositionally biased region" description="Polar residues" evidence="1">
    <location>
        <begin position="157"/>
        <end position="166"/>
    </location>
</feature>
<sequence>MTASNRSERQRVLDLGLSDGDFAAKLAGFATRCGLEDPVVWTRRVVTDRENWGLSFGNWRIDERRRATVAIEVRELGLPAAGDNAEELNKYQALRAIVGQPYLLTGDNGVRELTARFTVQPSPIKVDALQRFRVEIVSENGGPIGRIAYKDKGHGRSPSTRSNWPN</sequence>
<reference evidence="2" key="1">
    <citation type="journal article" date="2020" name="PLoS ONE">
        <title>Isolation and characterization of Streptomyces bacteriophages and Streptomyces strains encoding biosynthetic arsenals: Streptomyces strains and phages for antibiotic discovery.</title>
        <authorList>
            <person name="Montano E.T."/>
            <person name="Nideffer J.F."/>
            <person name="Brumage L."/>
            <person name="Erb M."/>
            <person name="Derman A.I."/>
            <person name="Davis J.P."/>
            <person name="Estrada E."/>
            <person name="Fu S."/>
            <person name="Le D."/>
            <person name="Vuppala A."/>
            <person name="Tran C."/>
            <person name="Luterstein E."/>
            <person name="Lakkaraju S."/>
            <person name="Panchagnula S."/>
            <person name="Ren C."/>
            <person name="Doan J."/>
            <person name="Tran S."/>
            <person name="Soriano J."/>
            <person name="Fujita Y."/>
            <person name="Gutala P."/>
            <person name="Fujii Q."/>
            <person name="Lee M."/>
            <person name="Bui A."/>
            <person name="Villarreal C."/>
            <person name="Shing S.R."/>
            <person name="Kim S."/>
            <person name="Freeman D."/>
            <person name="Racha V."/>
            <person name="Ho A."/>
            <person name="Kumar P."/>
            <person name="Falah K."/>
            <person name="Dawson T."/>
            <person name="Enustun E."/>
            <person name="Prichard A."/>
            <person name="Gomez A."/>
            <person name="Khanna K."/>
            <person name="Trigg S."/>
            <person name="Fernandez L."/>
            <person name="Pogliano K."/>
            <person name="Pogliano J."/>
        </authorList>
    </citation>
    <scope>NUCLEOTIDE SEQUENCE</scope>
    <source>
        <strain evidence="2">QF2</strain>
    </source>
</reference>
<evidence type="ECO:0000256" key="1">
    <source>
        <dbReference type="SAM" id="MobiDB-lite"/>
    </source>
</evidence>
<protein>
    <submittedName>
        <fullName evidence="2">Uncharacterized protein</fullName>
    </submittedName>
</protein>
<name>A0A927BP25_STRGL</name>
<organism evidence="2">
    <name type="scientific">Streptomyces globisporus</name>
    <dbReference type="NCBI Taxonomy" id="1908"/>
    <lineage>
        <taxon>Bacteria</taxon>
        <taxon>Bacillati</taxon>
        <taxon>Actinomycetota</taxon>
        <taxon>Actinomycetes</taxon>
        <taxon>Kitasatosporales</taxon>
        <taxon>Streptomycetaceae</taxon>
        <taxon>Streptomyces</taxon>
    </lineage>
</organism>
<dbReference type="EMBL" id="JACWUS010000014">
    <property type="protein sequence ID" value="MBD2830317.1"/>
    <property type="molecule type" value="Genomic_DNA"/>
</dbReference>
<proteinExistence type="predicted"/>
<gene>
    <name evidence="2" type="ORF">ID875_26365</name>
</gene>
<evidence type="ECO:0000313" key="2">
    <source>
        <dbReference type="EMBL" id="MBD2830317.1"/>
    </source>
</evidence>
<comment type="caution">
    <text evidence="2">The sequence shown here is derived from an EMBL/GenBank/DDBJ whole genome shotgun (WGS) entry which is preliminary data.</text>
</comment>
<dbReference type="AlphaFoldDB" id="A0A927BP25"/>